<dbReference type="GeneID" id="18926077"/>
<dbReference type="RefSeq" id="XP_007415074.1">
    <property type="nucleotide sequence ID" value="XM_007415012.1"/>
</dbReference>
<dbReference type="EMBL" id="GL883136">
    <property type="protein sequence ID" value="EGG01729.1"/>
    <property type="molecule type" value="Genomic_DNA"/>
</dbReference>
<feature type="region of interest" description="Disordered" evidence="1">
    <location>
        <begin position="1"/>
        <end position="26"/>
    </location>
</feature>
<sequence>MAQRALQHVTPHTDSRGVSKGKENEAQARTVNRCRLVDLYLPASPSRIPSNKTSACTTPTPSQVARPSEAQASTRNETLSNLAMVMREQHRIKRFKVDSPAMENNSAKHKTIALSELQTLRIPESPCQASKARRSLSTTLMSYSKALPLSDFTNSKKRKHIPLSNLLPKPAQTPDRPDFRPLCHPPPPIVVEKPSVVDISPTRRHRKGTLNMEPESPLKNRVQAIINSEQTNWEMWRSDAQRRMNVKSTKSSLVQPFKSFNLIHNPKLEPCKGRSIMVEGQDEMGKSWTLVLSLNNSVVMGATSSSDAIGPVTTTMAELVRHYQPGATIKIYQPWFTIKESMLVCGRFGVESKCCDDIREVPFSCKATPREGIHDQPLIKSLLWRIKFHGTQGGQQTLHVLFVGTDVTAI</sequence>
<dbReference type="Proteomes" id="UP000001072">
    <property type="component" value="Unassembled WGS sequence"/>
</dbReference>
<name>F4S0Y5_MELLP</name>
<dbReference type="KEGG" id="mlr:MELLADRAFT_117733"/>
<evidence type="ECO:0000313" key="2">
    <source>
        <dbReference type="EMBL" id="EGG01729.1"/>
    </source>
</evidence>
<dbReference type="HOGENOM" id="CLU_670994_0_0_1"/>
<protein>
    <submittedName>
        <fullName evidence="2">Uncharacterized protein</fullName>
    </submittedName>
</protein>
<feature type="region of interest" description="Disordered" evidence="1">
    <location>
        <begin position="49"/>
        <end position="74"/>
    </location>
</feature>
<accession>F4S0Y5</accession>
<dbReference type="OrthoDB" id="2504070at2759"/>
<evidence type="ECO:0000313" key="3">
    <source>
        <dbReference type="Proteomes" id="UP000001072"/>
    </source>
</evidence>
<proteinExistence type="predicted"/>
<organism evidence="3">
    <name type="scientific">Melampsora larici-populina (strain 98AG31 / pathotype 3-4-7)</name>
    <name type="common">Poplar leaf rust fungus</name>
    <dbReference type="NCBI Taxonomy" id="747676"/>
    <lineage>
        <taxon>Eukaryota</taxon>
        <taxon>Fungi</taxon>
        <taxon>Dikarya</taxon>
        <taxon>Basidiomycota</taxon>
        <taxon>Pucciniomycotina</taxon>
        <taxon>Pucciniomycetes</taxon>
        <taxon>Pucciniales</taxon>
        <taxon>Melampsoraceae</taxon>
        <taxon>Melampsora</taxon>
    </lineage>
</organism>
<dbReference type="AlphaFoldDB" id="F4S0Y5"/>
<keyword evidence="3" id="KW-1185">Reference proteome</keyword>
<gene>
    <name evidence="2" type="ORF">MELLADRAFT_117733</name>
</gene>
<feature type="compositionally biased region" description="Basic and acidic residues" evidence="1">
    <location>
        <begin position="11"/>
        <end position="26"/>
    </location>
</feature>
<dbReference type="InParanoid" id="F4S0Y5"/>
<reference evidence="3" key="1">
    <citation type="journal article" date="2011" name="Proc. Natl. Acad. Sci. U.S.A.">
        <title>Obligate biotrophy features unraveled by the genomic analysis of rust fungi.</title>
        <authorList>
            <person name="Duplessis S."/>
            <person name="Cuomo C.A."/>
            <person name="Lin Y.-C."/>
            <person name="Aerts A."/>
            <person name="Tisserant E."/>
            <person name="Veneault-Fourrey C."/>
            <person name="Joly D.L."/>
            <person name="Hacquard S."/>
            <person name="Amselem J."/>
            <person name="Cantarel B.L."/>
            <person name="Chiu R."/>
            <person name="Coutinho P.M."/>
            <person name="Feau N."/>
            <person name="Field M."/>
            <person name="Frey P."/>
            <person name="Gelhaye E."/>
            <person name="Goldberg J."/>
            <person name="Grabherr M.G."/>
            <person name="Kodira C.D."/>
            <person name="Kohler A."/>
            <person name="Kuees U."/>
            <person name="Lindquist E.A."/>
            <person name="Lucas S.M."/>
            <person name="Mago R."/>
            <person name="Mauceli E."/>
            <person name="Morin E."/>
            <person name="Murat C."/>
            <person name="Pangilinan J.L."/>
            <person name="Park R."/>
            <person name="Pearson M."/>
            <person name="Quesneville H."/>
            <person name="Rouhier N."/>
            <person name="Sakthikumar S."/>
            <person name="Salamov A.A."/>
            <person name="Schmutz J."/>
            <person name="Selles B."/>
            <person name="Shapiro H."/>
            <person name="Tanguay P."/>
            <person name="Tuskan G.A."/>
            <person name="Henrissat B."/>
            <person name="Van de Peer Y."/>
            <person name="Rouze P."/>
            <person name="Ellis J.G."/>
            <person name="Dodds P.N."/>
            <person name="Schein J.E."/>
            <person name="Zhong S."/>
            <person name="Hamelin R.C."/>
            <person name="Grigoriev I.V."/>
            <person name="Szabo L.J."/>
            <person name="Martin F."/>
        </authorList>
    </citation>
    <scope>NUCLEOTIDE SEQUENCE [LARGE SCALE GENOMIC DNA]</scope>
    <source>
        <strain evidence="3">98AG31 / pathotype 3-4-7</strain>
    </source>
</reference>
<dbReference type="VEuPathDB" id="FungiDB:MELLADRAFT_117733"/>
<evidence type="ECO:0000256" key="1">
    <source>
        <dbReference type="SAM" id="MobiDB-lite"/>
    </source>
</evidence>